<evidence type="ECO:0000256" key="1">
    <source>
        <dbReference type="ARBA" id="ARBA00006115"/>
    </source>
</evidence>
<feature type="domain" description="MannoseP isomerase/GMP-like beta-helix" evidence="11">
    <location>
        <begin position="324"/>
        <end position="371"/>
    </location>
</feature>
<feature type="domain" description="Nucleotidyl transferase" evidence="9">
    <location>
        <begin position="11"/>
        <end position="51"/>
    </location>
</feature>
<dbReference type="PANTHER" id="PTHR46390">
    <property type="entry name" value="MANNOSE-1-PHOSPHATE GUANYLYLTRANSFERASE"/>
    <property type="match status" value="1"/>
</dbReference>
<dbReference type="EC" id="2.7.7.13" evidence="2"/>
<feature type="domain" description="Nucleotidyl transferase" evidence="9">
    <location>
        <begin position="72"/>
        <end position="309"/>
    </location>
</feature>
<dbReference type="FunFam" id="2.60.120.10:FF:000032">
    <property type="entry name" value="Mannose-1-phosphate guanylyltransferase/mannose-6-phosphate isomerase"/>
    <property type="match status" value="1"/>
</dbReference>
<dbReference type="InterPro" id="IPR014710">
    <property type="entry name" value="RmlC-like_jellyroll"/>
</dbReference>
<comment type="similarity">
    <text evidence="1 8">Belongs to the mannose-6-phosphate isomerase type 2 family.</text>
</comment>
<evidence type="ECO:0000256" key="7">
    <source>
        <dbReference type="ARBA" id="ARBA00047343"/>
    </source>
</evidence>
<comment type="catalytic activity">
    <reaction evidence="7">
        <text>alpha-D-mannose 1-phosphate + GTP + H(+) = GDP-alpha-D-mannose + diphosphate</text>
        <dbReference type="Rhea" id="RHEA:15229"/>
        <dbReference type="ChEBI" id="CHEBI:15378"/>
        <dbReference type="ChEBI" id="CHEBI:33019"/>
        <dbReference type="ChEBI" id="CHEBI:37565"/>
        <dbReference type="ChEBI" id="CHEBI:57527"/>
        <dbReference type="ChEBI" id="CHEBI:58409"/>
        <dbReference type="EC" id="2.7.7.13"/>
    </reaction>
</comment>
<evidence type="ECO:0000256" key="8">
    <source>
        <dbReference type="RuleBase" id="RU004190"/>
    </source>
</evidence>
<evidence type="ECO:0000259" key="10">
    <source>
        <dbReference type="Pfam" id="PF01050"/>
    </source>
</evidence>
<dbReference type="AlphaFoldDB" id="A0A2U9SK51"/>
<sequence length="494" mass="53533">MNGNSAQKIVPVLLSGGTGSRLWPLSRELYPKQFLPLCSDRTMLQDTALRVSAQPGSTGPGSTQPGAAAEVVFSAPLVICNQEHRFLAAEQLRQSRCTPRGIILEPAGRNTAAACALAALAVTADAPDALLLILPADHEIRDADAFRRAIAIAARAAQAGRLVTFGITPTRPETGYGYIRRGHSMDEADGAYNVAAFVEKPSLEVAERYLAEGTYAWNSGMFLFPAARLLAELERHAPAVLAACREALEQGSRDLDFFRLDAAAFAKAPSISIDYAVMERTDRAAVVPCEIGWTDVGAWSALWDVGSKDGEGNVAVGDVLLEGARDCYVRSDNHLTAVVGVENAVVVVVDDAVLVADRSCAQDVKRIVDRLKAEGRSESVSHRRVHRPWGSYQSLHTGDRFQVKSLTIAPGSRLSLQKHHHRAEHWVVVNGTALVTRGEEQVMVYENQSIYIPIGTVHRLENPGKVPLTIIEVQSGSYLGEDDIVRLEDVYGRN</sequence>
<dbReference type="KEGG" id="azm:DM194_27330"/>
<keyword evidence="6" id="KW-0342">GTP-binding</keyword>
<dbReference type="InterPro" id="IPR011051">
    <property type="entry name" value="RmlC_Cupin_sf"/>
</dbReference>
<reference evidence="12 13" key="1">
    <citation type="submission" date="2018-06" db="EMBL/GenBank/DDBJ databases">
        <title>Complete genome sequencing of Azospirillum sp. M2T2B2.</title>
        <authorList>
            <person name="Heo J."/>
            <person name="Kim S.-J."/>
            <person name="Kwon S.-W."/>
            <person name="Anandham R."/>
        </authorList>
    </citation>
    <scope>NUCLEOTIDE SEQUENCE [LARGE SCALE GENOMIC DNA]</scope>
    <source>
        <strain evidence="12 13">M2T2B2</strain>
        <plasmid evidence="12 13">unnamed5</plasmid>
    </source>
</reference>
<keyword evidence="3 12" id="KW-0808">Transferase</keyword>
<dbReference type="CDD" id="cd02509">
    <property type="entry name" value="GDP-M1P_Guanylyltransferase"/>
    <property type="match status" value="1"/>
</dbReference>
<evidence type="ECO:0000256" key="4">
    <source>
        <dbReference type="ARBA" id="ARBA00022695"/>
    </source>
</evidence>
<dbReference type="FunFam" id="3.90.550.10:FF:000046">
    <property type="entry name" value="Mannose-1-phosphate guanylyltransferase (GDP)"/>
    <property type="match status" value="1"/>
</dbReference>
<evidence type="ECO:0000256" key="2">
    <source>
        <dbReference type="ARBA" id="ARBA00012387"/>
    </source>
</evidence>
<feature type="domain" description="Mannose-6-phosphate isomerase type II C-terminal" evidence="10">
    <location>
        <begin position="375"/>
        <end position="489"/>
    </location>
</feature>
<dbReference type="GO" id="GO:0009298">
    <property type="term" value="P:GDP-mannose biosynthetic process"/>
    <property type="evidence" value="ECO:0007669"/>
    <property type="project" value="TreeGrafter"/>
</dbReference>
<dbReference type="GO" id="GO:0004475">
    <property type="term" value="F:mannose-1-phosphate guanylyltransferase (GTP) activity"/>
    <property type="evidence" value="ECO:0007669"/>
    <property type="project" value="UniProtKB-EC"/>
</dbReference>
<dbReference type="InterPro" id="IPR001538">
    <property type="entry name" value="Man6P_isomerase-2_C"/>
</dbReference>
<dbReference type="Proteomes" id="UP000249605">
    <property type="component" value="Plasmid unnamed5"/>
</dbReference>
<protein>
    <recommendedName>
        <fullName evidence="2">mannose-1-phosphate guanylyltransferase</fullName>
        <ecNumber evidence="2">2.7.7.13</ecNumber>
    </recommendedName>
</protein>
<keyword evidence="13" id="KW-1185">Reference proteome</keyword>
<evidence type="ECO:0000256" key="5">
    <source>
        <dbReference type="ARBA" id="ARBA00022741"/>
    </source>
</evidence>
<dbReference type="InterPro" id="IPR005835">
    <property type="entry name" value="NTP_transferase_dom"/>
</dbReference>
<keyword evidence="5" id="KW-0547">Nucleotide-binding</keyword>
<dbReference type="Gene3D" id="2.60.120.10">
    <property type="entry name" value="Jelly Rolls"/>
    <property type="match status" value="1"/>
</dbReference>
<dbReference type="NCBIfam" id="TIGR01479">
    <property type="entry name" value="GMP_PMI"/>
    <property type="match status" value="1"/>
</dbReference>
<dbReference type="InterPro" id="IPR029044">
    <property type="entry name" value="Nucleotide-diphossugar_trans"/>
</dbReference>
<accession>A0A2U9SK51</accession>
<dbReference type="EMBL" id="CP029835">
    <property type="protein sequence ID" value="AWU97988.1"/>
    <property type="molecule type" value="Genomic_DNA"/>
</dbReference>
<dbReference type="RefSeq" id="WP_111070778.1">
    <property type="nucleotide sequence ID" value="NZ_CP029835.1"/>
</dbReference>
<dbReference type="Gene3D" id="3.90.550.10">
    <property type="entry name" value="Spore Coat Polysaccharide Biosynthesis Protein SpsA, Chain A"/>
    <property type="match status" value="1"/>
</dbReference>
<dbReference type="GO" id="GO:0000271">
    <property type="term" value="P:polysaccharide biosynthetic process"/>
    <property type="evidence" value="ECO:0007669"/>
    <property type="project" value="InterPro"/>
</dbReference>
<geneLocation type="plasmid" evidence="12 13">
    <name>unnamed5</name>
</geneLocation>
<keyword evidence="4 12" id="KW-0548">Nucleotidyltransferase</keyword>
<dbReference type="InterPro" id="IPR049577">
    <property type="entry name" value="GMPP_N"/>
</dbReference>
<dbReference type="CDD" id="cd02213">
    <property type="entry name" value="cupin_PMI_typeII_C"/>
    <property type="match status" value="1"/>
</dbReference>
<proteinExistence type="inferred from homology"/>
<dbReference type="Pfam" id="PF22640">
    <property type="entry name" value="ManC_GMP_beta-helix"/>
    <property type="match status" value="1"/>
</dbReference>
<evidence type="ECO:0000256" key="6">
    <source>
        <dbReference type="ARBA" id="ARBA00023134"/>
    </source>
</evidence>
<dbReference type="SUPFAM" id="SSF53448">
    <property type="entry name" value="Nucleotide-diphospho-sugar transferases"/>
    <property type="match status" value="1"/>
</dbReference>
<evidence type="ECO:0000259" key="9">
    <source>
        <dbReference type="Pfam" id="PF00483"/>
    </source>
</evidence>
<dbReference type="SUPFAM" id="SSF51182">
    <property type="entry name" value="RmlC-like cupins"/>
    <property type="match status" value="1"/>
</dbReference>
<organism evidence="12 13">
    <name type="scientific">Azospirillum ramasamyi</name>
    <dbReference type="NCBI Taxonomy" id="682998"/>
    <lineage>
        <taxon>Bacteria</taxon>
        <taxon>Pseudomonadati</taxon>
        <taxon>Pseudomonadota</taxon>
        <taxon>Alphaproteobacteria</taxon>
        <taxon>Rhodospirillales</taxon>
        <taxon>Azospirillaceae</taxon>
        <taxon>Azospirillum</taxon>
    </lineage>
</organism>
<evidence type="ECO:0000313" key="12">
    <source>
        <dbReference type="EMBL" id="AWU97988.1"/>
    </source>
</evidence>
<keyword evidence="12" id="KW-0413">Isomerase</keyword>
<dbReference type="PANTHER" id="PTHR46390:SF1">
    <property type="entry name" value="MANNOSE-1-PHOSPHATE GUANYLYLTRANSFERASE"/>
    <property type="match status" value="1"/>
</dbReference>
<evidence type="ECO:0000256" key="3">
    <source>
        <dbReference type="ARBA" id="ARBA00022679"/>
    </source>
</evidence>
<dbReference type="GO" id="GO:0005525">
    <property type="term" value="F:GTP binding"/>
    <property type="evidence" value="ECO:0007669"/>
    <property type="project" value="UniProtKB-KW"/>
</dbReference>
<name>A0A2U9SK51_9PROT</name>
<dbReference type="Pfam" id="PF00483">
    <property type="entry name" value="NTP_transferase"/>
    <property type="match status" value="2"/>
</dbReference>
<dbReference type="Pfam" id="PF01050">
    <property type="entry name" value="MannoseP_isomer"/>
    <property type="match status" value="1"/>
</dbReference>
<dbReference type="InterPro" id="IPR054566">
    <property type="entry name" value="ManC/GMP-like_b-helix"/>
</dbReference>
<dbReference type="GO" id="GO:0016853">
    <property type="term" value="F:isomerase activity"/>
    <property type="evidence" value="ECO:0007669"/>
    <property type="project" value="UniProtKB-KW"/>
</dbReference>
<gene>
    <name evidence="12" type="ORF">DM194_27330</name>
</gene>
<dbReference type="InterPro" id="IPR051161">
    <property type="entry name" value="Mannose-6P_isomerase_type2"/>
</dbReference>
<evidence type="ECO:0000259" key="11">
    <source>
        <dbReference type="Pfam" id="PF22640"/>
    </source>
</evidence>
<keyword evidence="12" id="KW-0614">Plasmid</keyword>
<dbReference type="OrthoDB" id="9806359at2"/>
<dbReference type="InterPro" id="IPR006375">
    <property type="entry name" value="Man1P_GuaTrfase/Man6P_Isoase"/>
</dbReference>
<evidence type="ECO:0000313" key="13">
    <source>
        <dbReference type="Proteomes" id="UP000249605"/>
    </source>
</evidence>